<dbReference type="InterPro" id="IPR014774">
    <property type="entry name" value="KaiC-like_dom"/>
</dbReference>
<sequence length="499" mass="53651">MSGPGPLITPTLERVQTGVEAFDELVMGGLPRGRTTVVGGTPGSGKTVFATQFLAHGIAHDDEAGVFVTFEESPADIEANLSGFGWDLAGWREAGRLAFVDASPNDSDEMVVGDFDLSALLARVLHAVDAVGAKRVVLDSLAQLFDHFIADQTLVRRELFRISSALKQAGLTVLMTAERNSEYGEITRHRFEEFVADSVVILRNVLGRERRRRTIEVLKMRGSRHVEGEAPFTMLAGRGIVAVPLSSLRLEQHSSSKRVTSGNAELDAMCGGGFFRDSVTLVSGATGTGKTLLVTNYLAGGVKAGERALLMGFEESRGQLFRNAGSWGVDLEAMEAQGSLKVVCLYPEAQSLPDHLLTIQGLIEEFGPDRIAVDSLSALERIAPESGFREFLISLTSYIKKHEIAALCTATSKSLVGGQSASEQHISTLTDSIILLRYVQQQHAMNRGLMILKMRGSEHSKDIREFAIDGQGMHLGVAVSSAPNVFGDPAQDDPGPASS</sequence>
<evidence type="ECO:0000256" key="5">
    <source>
        <dbReference type="ARBA" id="ARBA00022777"/>
    </source>
</evidence>
<evidence type="ECO:0000256" key="2">
    <source>
        <dbReference type="ARBA" id="ARBA00022553"/>
    </source>
</evidence>
<dbReference type="EMBL" id="PVZS01000005">
    <property type="protein sequence ID" value="PSC05942.1"/>
    <property type="molecule type" value="Genomic_DNA"/>
</dbReference>
<evidence type="ECO:0000256" key="4">
    <source>
        <dbReference type="ARBA" id="ARBA00022737"/>
    </source>
</evidence>
<dbReference type="PROSITE" id="PS51146">
    <property type="entry name" value="KAIC"/>
    <property type="match status" value="2"/>
</dbReference>
<dbReference type="GO" id="GO:0042752">
    <property type="term" value="P:regulation of circadian rhythm"/>
    <property type="evidence" value="ECO:0007669"/>
    <property type="project" value="InterPro"/>
</dbReference>
<dbReference type="AlphaFoldDB" id="A0A2T1HW95"/>
<dbReference type="GO" id="GO:0004674">
    <property type="term" value="F:protein serine/threonine kinase activity"/>
    <property type="evidence" value="ECO:0007669"/>
    <property type="project" value="UniProtKB-EC"/>
</dbReference>
<evidence type="ECO:0000256" key="6">
    <source>
        <dbReference type="ARBA" id="ARBA00022801"/>
    </source>
</evidence>
<keyword evidence="9" id="KW-1185">Reference proteome</keyword>
<keyword evidence="5" id="KW-0418">Kinase</keyword>
<keyword evidence="2" id="KW-0597">Phosphoprotein</keyword>
<dbReference type="InterPro" id="IPR030665">
    <property type="entry name" value="KaiC"/>
</dbReference>
<dbReference type="SUPFAM" id="SSF52540">
    <property type="entry name" value="P-loop containing nucleoside triphosphate hydrolases"/>
    <property type="match status" value="2"/>
</dbReference>
<evidence type="ECO:0000259" key="7">
    <source>
        <dbReference type="PROSITE" id="PS51146"/>
    </source>
</evidence>
<dbReference type="NCBIfam" id="NF006799">
    <property type="entry name" value="PRK09302.1"/>
    <property type="match status" value="1"/>
</dbReference>
<feature type="domain" description="KaiC" evidence="7">
    <location>
        <begin position="13"/>
        <end position="256"/>
    </location>
</feature>
<keyword evidence="6" id="KW-0378">Hydrolase</keyword>
<evidence type="ECO:0000313" key="8">
    <source>
        <dbReference type="EMBL" id="PSC05942.1"/>
    </source>
</evidence>
<dbReference type="PANTHER" id="PTHR42926:SF1">
    <property type="entry name" value="CIRCADIAN CLOCK OSCILLATOR PROTEIN KAIC 1"/>
    <property type="match status" value="1"/>
</dbReference>
<evidence type="ECO:0000256" key="3">
    <source>
        <dbReference type="ARBA" id="ARBA00022679"/>
    </source>
</evidence>
<name>A0A2T1HW95_9HYPH</name>
<dbReference type="EC" id="2.7.11.1" evidence="1"/>
<dbReference type="GO" id="GO:0000287">
    <property type="term" value="F:magnesium ion binding"/>
    <property type="evidence" value="ECO:0007669"/>
    <property type="project" value="InterPro"/>
</dbReference>
<dbReference type="GO" id="GO:0006355">
    <property type="term" value="P:regulation of DNA-templated transcription"/>
    <property type="evidence" value="ECO:0007669"/>
    <property type="project" value="InterPro"/>
</dbReference>
<protein>
    <recommendedName>
        <fullName evidence="1">non-specific serine/threonine protein kinase</fullName>
        <ecNumber evidence="1">2.7.11.1</ecNumber>
    </recommendedName>
</protein>
<dbReference type="NCBIfam" id="TIGR02655">
    <property type="entry name" value="circ_KaiC"/>
    <property type="match status" value="1"/>
</dbReference>
<gene>
    <name evidence="8" type="primary">kaiC</name>
    <name evidence="8" type="ORF">SLNSH_06080</name>
</gene>
<dbReference type="OrthoDB" id="9787927at2"/>
<dbReference type="Pfam" id="PF06745">
    <property type="entry name" value="ATPase"/>
    <property type="match status" value="2"/>
</dbReference>
<dbReference type="InterPro" id="IPR013503">
    <property type="entry name" value="Circadian_KaiC_bact"/>
</dbReference>
<keyword evidence="3" id="KW-0808">Transferase</keyword>
<dbReference type="GO" id="GO:0016787">
    <property type="term" value="F:hydrolase activity"/>
    <property type="evidence" value="ECO:0007669"/>
    <property type="project" value="UniProtKB-KW"/>
</dbReference>
<dbReference type="Proteomes" id="UP000239772">
    <property type="component" value="Unassembled WGS sequence"/>
</dbReference>
<reference evidence="9" key="1">
    <citation type="submission" date="2018-03" db="EMBL/GenBank/DDBJ databases">
        <authorList>
            <person name="Sun L."/>
            <person name="Liu H."/>
            <person name="Chen W."/>
            <person name="Huang K."/>
            <person name="Liu W."/>
            <person name="Gao X."/>
        </authorList>
    </citation>
    <scope>NUCLEOTIDE SEQUENCE [LARGE SCALE GENOMIC DNA]</scope>
    <source>
        <strain evidence="9">SH9</strain>
    </source>
</reference>
<dbReference type="InterPro" id="IPR027417">
    <property type="entry name" value="P-loop_NTPase"/>
</dbReference>
<proteinExistence type="predicted"/>
<dbReference type="PANTHER" id="PTHR42926">
    <property type="match status" value="1"/>
</dbReference>
<dbReference type="GO" id="GO:0003677">
    <property type="term" value="F:DNA binding"/>
    <property type="evidence" value="ECO:0007669"/>
    <property type="project" value="InterPro"/>
</dbReference>
<organism evidence="8 9">
    <name type="scientific">Alsobacter soli</name>
    <dbReference type="NCBI Taxonomy" id="2109933"/>
    <lineage>
        <taxon>Bacteria</taxon>
        <taxon>Pseudomonadati</taxon>
        <taxon>Pseudomonadota</taxon>
        <taxon>Alphaproteobacteria</taxon>
        <taxon>Hyphomicrobiales</taxon>
        <taxon>Alsobacteraceae</taxon>
        <taxon>Alsobacter</taxon>
    </lineage>
</organism>
<evidence type="ECO:0000313" key="9">
    <source>
        <dbReference type="Proteomes" id="UP000239772"/>
    </source>
</evidence>
<evidence type="ECO:0000256" key="1">
    <source>
        <dbReference type="ARBA" id="ARBA00012513"/>
    </source>
</evidence>
<comment type="caution">
    <text evidence="8">The sequence shown here is derived from an EMBL/GenBank/DDBJ whole genome shotgun (WGS) entry which is preliminary data.</text>
</comment>
<feature type="domain" description="KaiC" evidence="7">
    <location>
        <begin position="257"/>
        <end position="493"/>
    </location>
</feature>
<dbReference type="GO" id="GO:0005524">
    <property type="term" value="F:ATP binding"/>
    <property type="evidence" value="ECO:0007669"/>
    <property type="project" value="InterPro"/>
</dbReference>
<dbReference type="PIRSF" id="PIRSF039117">
    <property type="entry name" value="KaiC"/>
    <property type="match status" value="1"/>
</dbReference>
<dbReference type="InterPro" id="IPR010624">
    <property type="entry name" value="KaiC_dom"/>
</dbReference>
<dbReference type="InterPro" id="IPR051347">
    <property type="entry name" value="Circadian_clock_KaiC-rel"/>
</dbReference>
<dbReference type="PRINTS" id="PR01874">
    <property type="entry name" value="DNAREPAIRADA"/>
</dbReference>
<keyword evidence="4" id="KW-0677">Repeat</keyword>
<accession>A0A2T1HW95</accession>
<dbReference type="RefSeq" id="WP_106335782.1">
    <property type="nucleotide sequence ID" value="NZ_PVZS01000005.1"/>
</dbReference>
<dbReference type="Gene3D" id="3.40.50.300">
    <property type="entry name" value="P-loop containing nucleotide triphosphate hydrolases"/>
    <property type="match status" value="2"/>
</dbReference>